<sequence>MKFFNREKEINKILSIIEGEPNLIYFIYGSLNSGKFNLTE</sequence>
<feature type="non-terminal residue" evidence="2">
    <location>
        <position position="40"/>
    </location>
</feature>
<proteinExistence type="predicted"/>
<reference evidence="2" key="1">
    <citation type="journal article" date="2020" name="bioRxiv">
        <title>A rank-normalized archaeal taxonomy based on genome phylogeny resolves widespread incomplete and uneven classifications.</title>
        <authorList>
            <person name="Rinke C."/>
            <person name="Chuvochina M."/>
            <person name="Mussig A.J."/>
            <person name="Chaumeil P.-A."/>
            <person name="Waite D.W."/>
            <person name="Whitman W.B."/>
            <person name="Parks D.H."/>
            <person name="Hugenholtz P."/>
        </authorList>
    </citation>
    <scope>NUCLEOTIDE SEQUENCE</scope>
    <source>
        <strain evidence="2">UBA8849</strain>
    </source>
</reference>
<feature type="domain" description="ATPase" evidence="1">
    <location>
        <begin position="3"/>
        <end position="38"/>
    </location>
</feature>
<accession>A0A832T2W3</accession>
<dbReference type="InterPro" id="IPR011579">
    <property type="entry name" value="ATPase_dom"/>
</dbReference>
<evidence type="ECO:0000259" key="1">
    <source>
        <dbReference type="Pfam" id="PF01637"/>
    </source>
</evidence>
<keyword evidence="2" id="KW-0547">Nucleotide-binding</keyword>
<gene>
    <name evidence="2" type="ORF">HA335_00135</name>
</gene>
<dbReference type="AlphaFoldDB" id="A0A832T2W3"/>
<keyword evidence="2" id="KW-0067">ATP-binding</keyword>
<comment type="caution">
    <text evidence="2">The sequence shown here is derived from an EMBL/GenBank/DDBJ whole genome shotgun (WGS) entry which is preliminary data.</text>
</comment>
<dbReference type="Proteomes" id="UP000645676">
    <property type="component" value="Unassembled WGS sequence"/>
</dbReference>
<dbReference type="EMBL" id="DUJR01000002">
    <property type="protein sequence ID" value="HII58988.1"/>
    <property type="molecule type" value="Genomic_DNA"/>
</dbReference>
<evidence type="ECO:0000313" key="3">
    <source>
        <dbReference type="Proteomes" id="UP000645676"/>
    </source>
</evidence>
<evidence type="ECO:0000313" key="2">
    <source>
        <dbReference type="EMBL" id="HII58988.1"/>
    </source>
</evidence>
<name>A0A832T2W3_9EURY</name>
<dbReference type="Pfam" id="PF01637">
    <property type="entry name" value="ATPase_2"/>
    <property type="match status" value="1"/>
</dbReference>
<organism evidence="2 3">
    <name type="scientific">Methanocaldococcus jannaschii</name>
    <dbReference type="NCBI Taxonomy" id="2190"/>
    <lineage>
        <taxon>Archaea</taxon>
        <taxon>Methanobacteriati</taxon>
        <taxon>Methanobacteriota</taxon>
        <taxon>Methanomada group</taxon>
        <taxon>Methanococci</taxon>
        <taxon>Methanococcales</taxon>
        <taxon>Methanocaldococcaceae</taxon>
        <taxon>Methanocaldococcus</taxon>
    </lineage>
</organism>
<dbReference type="GO" id="GO:0005524">
    <property type="term" value="F:ATP binding"/>
    <property type="evidence" value="ECO:0007669"/>
    <property type="project" value="UniProtKB-KW"/>
</dbReference>
<protein>
    <submittedName>
        <fullName evidence="2">ATP-binding protein</fullName>
    </submittedName>
</protein>